<evidence type="ECO:0000313" key="2">
    <source>
        <dbReference type="Proteomes" id="UP000018419"/>
    </source>
</evidence>
<gene>
    <name evidence="1" type="ORF">ACIRA0001_1852</name>
</gene>
<organism evidence="1 2">
    <name type="scientific">Acinetobacter radioresistens SK82</name>
    <dbReference type="NCBI Taxonomy" id="596318"/>
    <lineage>
        <taxon>Bacteria</taxon>
        <taxon>Pseudomonadati</taxon>
        <taxon>Pseudomonadota</taxon>
        <taxon>Gammaproteobacteria</taxon>
        <taxon>Moraxellales</taxon>
        <taxon>Moraxellaceae</taxon>
        <taxon>Acinetobacter</taxon>
    </lineage>
</organism>
<reference evidence="1 2" key="1">
    <citation type="submission" date="2009-07" db="EMBL/GenBank/DDBJ databases">
        <authorList>
            <person name="Madupu R."/>
            <person name="Durkin A.S."/>
            <person name="Torralba M."/>
            <person name="Methe B."/>
            <person name="Sutton G.G."/>
            <person name="Strausberg R.L."/>
            <person name="Nelson K.E."/>
        </authorList>
    </citation>
    <scope>NUCLEOTIDE SEQUENCE [LARGE SCALE GENOMIC DNA]</scope>
    <source>
        <strain evidence="1 2">SK82</strain>
    </source>
</reference>
<accession>A0ABP2GJV7</accession>
<evidence type="ECO:0000313" key="1">
    <source>
        <dbReference type="EMBL" id="EET81689.1"/>
    </source>
</evidence>
<dbReference type="Proteomes" id="UP000018419">
    <property type="component" value="Unassembled WGS sequence"/>
</dbReference>
<protein>
    <submittedName>
        <fullName evidence="1">Uncharacterized protein</fullName>
    </submittedName>
</protein>
<sequence length="42" mass="5089">MLERQSVAFEQYFDEIYKKNGKTTLKAVRNDFNPSVFFEIFH</sequence>
<keyword evidence="2" id="KW-1185">Reference proteome</keyword>
<proteinExistence type="predicted"/>
<dbReference type="EMBL" id="ACVR01000065">
    <property type="protein sequence ID" value="EET81689.1"/>
    <property type="molecule type" value="Genomic_DNA"/>
</dbReference>
<name>A0ABP2GJV7_ACIRA</name>
<comment type="caution">
    <text evidence="1">The sequence shown here is derived from an EMBL/GenBank/DDBJ whole genome shotgun (WGS) entry which is preliminary data.</text>
</comment>